<evidence type="ECO:0000313" key="4">
    <source>
        <dbReference type="EMBL" id="KGM87139.1"/>
    </source>
</evidence>
<evidence type="ECO:0000259" key="3">
    <source>
        <dbReference type="Pfam" id="PF03807"/>
    </source>
</evidence>
<name>A0A0A0HKE2_9RHOB</name>
<comment type="similarity">
    <text evidence="1">Belongs to the pyrroline-5-carboxylate reductase family.</text>
</comment>
<dbReference type="OrthoDB" id="9805754at2"/>
<dbReference type="Gene3D" id="3.40.50.720">
    <property type="entry name" value="NAD(P)-binding Rossmann-like Domain"/>
    <property type="match status" value="1"/>
</dbReference>
<comment type="caution">
    <text evidence="4">The sequence shown here is derived from an EMBL/GenBank/DDBJ whole genome shotgun (WGS) entry which is preliminary data.</text>
</comment>
<dbReference type="RefSeq" id="WP_037269430.1">
    <property type="nucleotide sequence ID" value="NZ_KN293975.1"/>
</dbReference>
<reference evidence="4 5" key="1">
    <citation type="submission" date="2013-01" db="EMBL/GenBank/DDBJ databases">
        <authorList>
            <person name="Fiebig A."/>
            <person name="Goeker M."/>
            <person name="Klenk H.-P.P."/>
        </authorList>
    </citation>
    <scope>NUCLEOTIDE SEQUENCE [LARGE SCALE GENOMIC DNA]</scope>
    <source>
        <strain evidence="4 5">DSM 17069</strain>
    </source>
</reference>
<dbReference type="HOGENOM" id="CLU_066353_2_0_5"/>
<gene>
    <name evidence="4" type="ORF">rosmuc_03442</name>
</gene>
<dbReference type="Proteomes" id="UP000030021">
    <property type="component" value="Unassembled WGS sequence"/>
</dbReference>
<dbReference type="InterPro" id="IPR028939">
    <property type="entry name" value="P5C_Rdtase_cat_N"/>
</dbReference>
<feature type="domain" description="Pyrroline-5-carboxylate reductase catalytic N-terminal" evidence="3">
    <location>
        <begin position="2"/>
        <end position="91"/>
    </location>
</feature>
<dbReference type="SUPFAM" id="SSF51735">
    <property type="entry name" value="NAD(P)-binding Rossmann-fold domains"/>
    <property type="match status" value="1"/>
</dbReference>
<dbReference type="STRING" id="215743.ROSMUCSMR3_00667"/>
<dbReference type="PANTHER" id="PTHR11645:SF0">
    <property type="entry name" value="PYRROLINE-5-CARBOXYLATE REDUCTASE 3"/>
    <property type="match status" value="1"/>
</dbReference>
<proteinExistence type="inferred from homology"/>
<dbReference type="AlphaFoldDB" id="A0A0A0HKE2"/>
<dbReference type="EC" id="1.5.1.2" evidence="4"/>
<accession>A0A0A0HKE2</accession>
<evidence type="ECO:0000256" key="1">
    <source>
        <dbReference type="ARBA" id="ARBA00005525"/>
    </source>
</evidence>
<dbReference type="InterPro" id="IPR036291">
    <property type="entry name" value="NAD(P)-bd_dom_sf"/>
</dbReference>
<dbReference type="GO" id="GO:0055129">
    <property type="term" value="P:L-proline biosynthetic process"/>
    <property type="evidence" value="ECO:0007669"/>
    <property type="project" value="TreeGrafter"/>
</dbReference>
<dbReference type="Pfam" id="PF03807">
    <property type="entry name" value="F420_oxidored"/>
    <property type="match status" value="1"/>
</dbReference>
<keyword evidence="2 4" id="KW-0560">Oxidoreductase</keyword>
<dbReference type="PATRIC" id="fig|1288298.3.peg.3452"/>
<evidence type="ECO:0000256" key="2">
    <source>
        <dbReference type="ARBA" id="ARBA00023002"/>
    </source>
</evidence>
<protein>
    <submittedName>
        <fullName evidence="4">Pyrroline-5-carboxylate reductase</fullName>
        <ecNumber evidence="4">1.5.1.2</ecNumber>
    </submittedName>
</protein>
<organism evidence="4 5">
    <name type="scientific">Roseovarius mucosus DSM 17069</name>
    <dbReference type="NCBI Taxonomy" id="1288298"/>
    <lineage>
        <taxon>Bacteria</taxon>
        <taxon>Pseudomonadati</taxon>
        <taxon>Pseudomonadota</taxon>
        <taxon>Alphaproteobacteria</taxon>
        <taxon>Rhodobacterales</taxon>
        <taxon>Roseobacteraceae</taxon>
        <taxon>Roseovarius</taxon>
    </lineage>
</organism>
<dbReference type="eggNOG" id="COG0345">
    <property type="taxonomic scope" value="Bacteria"/>
</dbReference>
<evidence type="ECO:0000313" key="5">
    <source>
        <dbReference type="Proteomes" id="UP000030021"/>
    </source>
</evidence>
<dbReference type="GO" id="GO:0004735">
    <property type="term" value="F:pyrroline-5-carboxylate reductase activity"/>
    <property type="evidence" value="ECO:0007669"/>
    <property type="project" value="UniProtKB-EC"/>
</dbReference>
<sequence>MRLGFLGTGTIAEAVVRGLAPDGHEITVSERSAARAARLAAEFPNVSVATNQDVVAASEIVFLGLMAEHAPEVLRALRFRPDQRVVSFMAGLSLEEVGPLVAPARAEAVMLPFPGIARGGSPILALGEVGVIEALFAPANTVYRLRDAAELEAYLCAQAVLSPAVQMVGVAAEWLGGETAQGEAFLRHLVGSSLLSGECQSMLAALDTAGGYNQRLRQHMETAGMREALREGLDRLGGRV</sequence>
<dbReference type="EMBL" id="AONH01000016">
    <property type="protein sequence ID" value="KGM87139.1"/>
    <property type="molecule type" value="Genomic_DNA"/>
</dbReference>
<dbReference type="PANTHER" id="PTHR11645">
    <property type="entry name" value="PYRROLINE-5-CARBOXYLATE REDUCTASE"/>
    <property type="match status" value="1"/>
</dbReference>